<sequence length="61" mass="7234">MYFCLCIMKKKLFAITQACQLYQSKLAHSQLIKCSRKALMHVSIEQLKSYLLRKIVNQRNK</sequence>
<dbReference type="AlphaFoldDB" id="A0A5K3FMH0"/>
<dbReference type="WBParaSite" id="MCU_009793-RA">
    <property type="protein sequence ID" value="MCU_009793-RA"/>
    <property type="gene ID" value="MCU_009793"/>
</dbReference>
<accession>A0A5K3FMH0</accession>
<name>A0A5K3FMH0_MESCO</name>
<protein>
    <submittedName>
        <fullName evidence="1">Orphan protein</fullName>
    </submittedName>
</protein>
<proteinExistence type="predicted"/>
<organism evidence="1">
    <name type="scientific">Mesocestoides corti</name>
    <name type="common">Flatworm</name>
    <dbReference type="NCBI Taxonomy" id="53468"/>
    <lineage>
        <taxon>Eukaryota</taxon>
        <taxon>Metazoa</taxon>
        <taxon>Spiralia</taxon>
        <taxon>Lophotrochozoa</taxon>
        <taxon>Platyhelminthes</taxon>
        <taxon>Cestoda</taxon>
        <taxon>Eucestoda</taxon>
        <taxon>Cyclophyllidea</taxon>
        <taxon>Mesocestoididae</taxon>
        <taxon>Mesocestoides</taxon>
    </lineage>
</organism>
<evidence type="ECO:0000313" key="1">
    <source>
        <dbReference type="WBParaSite" id="MCU_009793-RA"/>
    </source>
</evidence>
<reference evidence="1" key="1">
    <citation type="submission" date="2019-11" db="UniProtKB">
        <authorList>
            <consortium name="WormBaseParasite"/>
        </authorList>
    </citation>
    <scope>IDENTIFICATION</scope>
</reference>